<reference evidence="3 4" key="1">
    <citation type="submission" date="2024-01" db="EMBL/GenBank/DDBJ databases">
        <authorList>
            <person name="Allen C."/>
            <person name="Tagirdzhanova G."/>
        </authorList>
    </citation>
    <scope>NUCLEOTIDE SEQUENCE [LARGE SCALE GENOMIC DNA]</scope>
</reference>
<name>A0ABP0B3C1_9PEZI</name>
<feature type="compositionally biased region" description="Low complexity" evidence="1">
    <location>
        <begin position="230"/>
        <end position="270"/>
    </location>
</feature>
<feature type="transmembrane region" description="Helical" evidence="2">
    <location>
        <begin position="22"/>
        <end position="44"/>
    </location>
</feature>
<comment type="caution">
    <text evidence="3">The sequence shown here is derived from an EMBL/GenBank/DDBJ whole genome shotgun (WGS) entry which is preliminary data.</text>
</comment>
<dbReference type="EMBL" id="CAWUHC010000011">
    <property type="protein sequence ID" value="CAK7214054.1"/>
    <property type="molecule type" value="Genomic_DNA"/>
</dbReference>
<feature type="compositionally biased region" description="Pro residues" evidence="1">
    <location>
        <begin position="144"/>
        <end position="153"/>
    </location>
</feature>
<dbReference type="Proteomes" id="UP001642406">
    <property type="component" value="Unassembled WGS sequence"/>
</dbReference>
<evidence type="ECO:0000256" key="2">
    <source>
        <dbReference type="SAM" id="Phobius"/>
    </source>
</evidence>
<feature type="region of interest" description="Disordered" evidence="1">
    <location>
        <begin position="139"/>
        <end position="188"/>
    </location>
</feature>
<keyword evidence="4" id="KW-1185">Reference proteome</keyword>
<proteinExistence type="predicted"/>
<keyword evidence="2" id="KW-1133">Transmembrane helix</keyword>
<feature type="region of interest" description="Disordered" evidence="1">
    <location>
        <begin position="230"/>
        <end position="292"/>
    </location>
</feature>
<sequence>MSSYGDDPDDSLDNPLFTHKTWVGIVVPLCVVAGIVLAAALFFYRRRRVRQRRNGVSLNRQGRLALERDILQEEGGAGQSTVDHSIYLGRYQPGRISSSGGAGTRSGRRQPRTANRWAWANTIDLASTTRTQHRMEGLNELGEAPPPYEPPPKLPKRHASTLGSSDEAVHPDDEQQEEAGEGTDGVTAPARAYLRRGSGPGTLAERTQSIDGDTIAATLTAATISTTATTARNTMTTTSTSAAASSRSRPVSSASAEDAHASASSTVATSPPIEPPAYSERTAGNGAGNDAY</sequence>
<evidence type="ECO:0000313" key="4">
    <source>
        <dbReference type="Proteomes" id="UP001642406"/>
    </source>
</evidence>
<accession>A0ABP0B3C1</accession>
<evidence type="ECO:0000256" key="1">
    <source>
        <dbReference type="SAM" id="MobiDB-lite"/>
    </source>
</evidence>
<evidence type="ECO:0000313" key="3">
    <source>
        <dbReference type="EMBL" id="CAK7214054.1"/>
    </source>
</evidence>
<keyword evidence="2" id="KW-0812">Transmembrane</keyword>
<organism evidence="3 4">
    <name type="scientific">Sporothrix bragantina</name>
    <dbReference type="NCBI Taxonomy" id="671064"/>
    <lineage>
        <taxon>Eukaryota</taxon>
        <taxon>Fungi</taxon>
        <taxon>Dikarya</taxon>
        <taxon>Ascomycota</taxon>
        <taxon>Pezizomycotina</taxon>
        <taxon>Sordariomycetes</taxon>
        <taxon>Sordariomycetidae</taxon>
        <taxon>Ophiostomatales</taxon>
        <taxon>Ophiostomataceae</taxon>
        <taxon>Sporothrix</taxon>
    </lineage>
</organism>
<protein>
    <submittedName>
        <fullName evidence="3">Uncharacterized protein</fullName>
    </submittedName>
</protein>
<gene>
    <name evidence="3" type="ORF">SBRCBS47491_002013</name>
</gene>
<feature type="region of interest" description="Disordered" evidence="1">
    <location>
        <begin position="93"/>
        <end position="116"/>
    </location>
</feature>
<keyword evidence="2" id="KW-0472">Membrane</keyword>